<name>A0ABP1G3Q7_9CHLO</name>
<dbReference type="PANTHER" id="PTHR47219">
    <property type="entry name" value="RAB GTPASE-ACTIVATING PROTEIN 1-LIKE"/>
    <property type="match status" value="1"/>
</dbReference>
<evidence type="ECO:0000313" key="3">
    <source>
        <dbReference type="Proteomes" id="UP001497392"/>
    </source>
</evidence>
<dbReference type="Gene3D" id="1.10.8.270">
    <property type="entry name" value="putative rabgap domain of human tbc1 domain family member 14 like domains"/>
    <property type="match status" value="1"/>
</dbReference>
<keyword evidence="3" id="KW-1185">Reference proteome</keyword>
<dbReference type="EMBL" id="CAXHTA020000016">
    <property type="protein sequence ID" value="CAL5226941.1"/>
    <property type="molecule type" value="Genomic_DNA"/>
</dbReference>
<dbReference type="Gene3D" id="1.10.10.750">
    <property type="entry name" value="Ypt/Rab-GAP domain of gyp1p, domain 1"/>
    <property type="match status" value="1"/>
</dbReference>
<evidence type="ECO:0000313" key="2">
    <source>
        <dbReference type="EMBL" id="CAL5226941.1"/>
    </source>
</evidence>
<dbReference type="Pfam" id="PF00566">
    <property type="entry name" value="RabGAP-TBC"/>
    <property type="match status" value="1"/>
</dbReference>
<feature type="domain" description="Rab-GAP TBC" evidence="1">
    <location>
        <begin position="60"/>
        <end position="254"/>
    </location>
</feature>
<dbReference type="InterPro" id="IPR050302">
    <property type="entry name" value="Rab_GAP_TBC_domain"/>
</dbReference>
<dbReference type="SMART" id="SM00164">
    <property type="entry name" value="TBC"/>
    <property type="match status" value="1"/>
</dbReference>
<dbReference type="PROSITE" id="PS50086">
    <property type="entry name" value="TBC_RABGAP"/>
    <property type="match status" value="1"/>
</dbReference>
<dbReference type="InterPro" id="IPR000195">
    <property type="entry name" value="Rab-GAP-TBC_dom"/>
</dbReference>
<dbReference type="PANTHER" id="PTHR47219:SF20">
    <property type="entry name" value="TBC1 DOMAIN FAMILY MEMBER 2B"/>
    <property type="match status" value="1"/>
</dbReference>
<accession>A0ABP1G3Q7</accession>
<sequence>MSPGPSRDAYGFQIQCDEGQSAARERCAQSSSKQATKWAKYAQKKSLPSGEKLKKLCRKGIPPEHRPWVWTELSGAKKRRSEHMASYYEAMVDMGESSSEFTHQIELDLARTFPGNAWVCTAEGRAALRRVLLAFSVQNPRIGYCQSMNFLAAALLLALDRSEEKAFWVLVCLIDDGGILYQDTYARDLTGAHVEMRSLEELVAAKLPNLHRHLQSIGCDMTIIGATDWILCLYTTSLPAETAMRVWDALLSEGTKILYRVALALLKTHEDRLLAQDNAGYVQREMKLASAGMHDRDALMKVAFDGVGSMPMARIDTIRVTKQADVEVELAKRSRNKQLREAVSMSERHAPFSSQGLSSLADKIKNAYAAQISRPIEHR</sequence>
<evidence type="ECO:0000259" key="1">
    <source>
        <dbReference type="PROSITE" id="PS50086"/>
    </source>
</evidence>
<organism evidence="2 3">
    <name type="scientific">Coccomyxa viridis</name>
    <dbReference type="NCBI Taxonomy" id="1274662"/>
    <lineage>
        <taxon>Eukaryota</taxon>
        <taxon>Viridiplantae</taxon>
        <taxon>Chlorophyta</taxon>
        <taxon>core chlorophytes</taxon>
        <taxon>Trebouxiophyceae</taxon>
        <taxon>Trebouxiophyceae incertae sedis</taxon>
        <taxon>Coccomyxaceae</taxon>
        <taxon>Coccomyxa</taxon>
    </lineage>
</organism>
<reference evidence="2 3" key="1">
    <citation type="submission" date="2024-06" db="EMBL/GenBank/DDBJ databases">
        <authorList>
            <person name="Kraege A."/>
            <person name="Thomma B."/>
        </authorList>
    </citation>
    <scope>NUCLEOTIDE SEQUENCE [LARGE SCALE GENOMIC DNA]</scope>
</reference>
<proteinExistence type="predicted"/>
<dbReference type="Gene3D" id="1.10.472.80">
    <property type="entry name" value="Ypt/Rab-GAP domain of gyp1p, domain 3"/>
    <property type="match status" value="1"/>
</dbReference>
<protein>
    <submittedName>
        <fullName evidence="2">G9825 protein</fullName>
    </submittedName>
</protein>
<dbReference type="SUPFAM" id="SSF47923">
    <property type="entry name" value="Ypt/Rab-GAP domain of gyp1p"/>
    <property type="match status" value="2"/>
</dbReference>
<dbReference type="Proteomes" id="UP001497392">
    <property type="component" value="Unassembled WGS sequence"/>
</dbReference>
<dbReference type="InterPro" id="IPR035969">
    <property type="entry name" value="Rab-GAP_TBC_sf"/>
</dbReference>
<comment type="caution">
    <text evidence="2">The sequence shown here is derived from an EMBL/GenBank/DDBJ whole genome shotgun (WGS) entry which is preliminary data.</text>
</comment>
<gene>
    <name evidence="2" type="primary">g9825</name>
    <name evidence="2" type="ORF">VP750_LOCUS8847</name>
</gene>